<dbReference type="EMBL" id="CVRL01000025">
    <property type="protein sequence ID" value="CRL11000.1"/>
    <property type="molecule type" value="Genomic_DNA"/>
</dbReference>
<evidence type="ECO:0000313" key="2">
    <source>
        <dbReference type="EMBL" id="CRL11000.1"/>
    </source>
</evidence>
<gene>
    <name evidence="2" type="ORF">NIT7321_01849</name>
</gene>
<evidence type="ECO:0000256" key="1">
    <source>
        <dbReference type="SAM" id="Phobius"/>
    </source>
</evidence>
<protein>
    <submittedName>
        <fullName evidence="2">Uncharacterized protein</fullName>
    </submittedName>
</protein>
<reference evidence="3" key="1">
    <citation type="submission" date="2015-05" db="EMBL/GenBank/DDBJ databases">
        <authorList>
            <person name="Rodrigo-Torres Lidia"/>
            <person name="Arahal R.David."/>
        </authorList>
    </citation>
    <scope>NUCLEOTIDE SEQUENCE [LARGE SCALE GENOMIC DNA]</scope>
    <source>
        <strain evidence="3">CECT 7321</strain>
    </source>
</reference>
<dbReference type="RefSeq" id="WP_050673300.1">
    <property type="nucleotide sequence ID" value="NZ_CVRL01000025.1"/>
</dbReference>
<keyword evidence="1" id="KW-0472">Membrane</keyword>
<name>A0A0H5DHN0_9RHOB</name>
<evidence type="ECO:0000313" key="3">
    <source>
        <dbReference type="Proteomes" id="UP000043764"/>
    </source>
</evidence>
<sequence length="121" mass="13763">MADTLIHKIAELRELLKDRENAGGGLALALKRARRRLPRRIYRLGQELAAVQPLLEHPKLRMTVEEAKLSRSADEVIKHLKSINLADRRRGRVLDILASMAFALIVVAVLLIVLLRWRGFV</sequence>
<dbReference type="AlphaFoldDB" id="A0A0H5DHN0"/>
<organism evidence="2 3">
    <name type="scientific">Phaeobacter italicus</name>
    <dbReference type="NCBI Taxonomy" id="481446"/>
    <lineage>
        <taxon>Bacteria</taxon>
        <taxon>Pseudomonadati</taxon>
        <taxon>Pseudomonadota</taxon>
        <taxon>Alphaproteobacteria</taxon>
        <taxon>Rhodobacterales</taxon>
        <taxon>Roseobacteraceae</taxon>
        <taxon>Phaeobacter</taxon>
    </lineage>
</organism>
<proteinExistence type="predicted"/>
<dbReference type="Proteomes" id="UP000043764">
    <property type="component" value="Unassembled WGS sequence"/>
</dbReference>
<feature type="transmembrane region" description="Helical" evidence="1">
    <location>
        <begin position="93"/>
        <end position="115"/>
    </location>
</feature>
<keyword evidence="3" id="KW-1185">Reference proteome</keyword>
<keyword evidence="1" id="KW-1133">Transmembrane helix</keyword>
<accession>A0A0H5DHN0</accession>
<dbReference type="STRING" id="481446.NIT7645_00948"/>
<keyword evidence="1" id="KW-0812">Transmembrane</keyword>